<accession>A0A6A6Q339</accession>
<evidence type="ECO:0000313" key="2">
    <source>
        <dbReference type="EMBL" id="KAF2486419.1"/>
    </source>
</evidence>
<evidence type="ECO:0000313" key="3">
    <source>
        <dbReference type="Proteomes" id="UP000799767"/>
    </source>
</evidence>
<dbReference type="GeneID" id="54473672"/>
<organism evidence="2 3">
    <name type="scientific">Neohortaea acidophila</name>
    <dbReference type="NCBI Taxonomy" id="245834"/>
    <lineage>
        <taxon>Eukaryota</taxon>
        <taxon>Fungi</taxon>
        <taxon>Dikarya</taxon>
        <taxon>Ascomycota</taxon>
        <taxon>Pezizomycotina</taxon>
        <taxon>Dothideomycetes</taxon>
        <taxon>Dothideomycetidae</taxon>
        <taxon>Mycosphaerellales</taxon>
        <taxon>Teratosphaeriaceae</taxon>
        <taxon>Neohortaea</taxon>
    </lineage>
</organism>
<feature type="signal peptide" evidence="1">
    <location>
        <begin position="1"/>
        <end position="19"/>
    </location>
</feature>
<dbReference type="AlphaFoldDB" id="A0A6A6Q339"/>
<protein>
    <recommendedName>
        <fullName evidence="4">Ubiquitin 3 binding protein But2 C-terminal domain-containing protein</fullName>
    </recommendedName>
</protein>
<proteinExistence type="predicted"/>
<sequence>MPFLRNILVAGTCFTLASSADTASTSLCLPNVNFRLEAQVVQKFLSPGFPCLQPGAGPCYTFFSVGSTDAFEYTIEPGTTNLMIAAAPQGNASDGQARVGDYIDLEDPRSGTMIVKSAVPAYLKCAVLPDLSDIGTCNLECEGLEGSKEKPTSQLSIDPYNDNQWNLGADKSFGLVNTIVKAVY</sequence>
<dbReference type="Proteomes" id="UP000799767">
    <property type="component" value="Unassembled WGS sequence"/>
</dbReference>
<keyword evidence="3" id="KW-1185">Reference proteome</keyword>
<keyword evidence="1" id="KW-0732">Signal</keyword>
<name>A0A6A6Q339_9PEZI</name>
<dbReference type="RefSeq" id="XP_033592988.1">
    <property type="nucleotide sequence ID" value="XM_033732670.1"/>
</dbReference>
<evidence type="ECO:0008006" key="4">
    <source>
        <dbReference type="Google" id="ProtNLM"/>
    </source>
</evidence>
<evidence type="ECO:0000256" key="1">
    <source>
        <dbReference type="SAM" id="SignalP"/>
    </source>
</evidence>
<feature type="chain" id="PRO_5025517107" description="Ubiquitin 3 binding protein But2 C-terminal domain-containing protein" evidence="1">
    <location>
        <begin position="20"/>
        <end position="184"/>
    </location>
</feature>
<reference evidence="2" key="1">
    <citation type="journal article" date="2020" name="Stud. Mycol.">
        <title>101 Dothideomycetes genomes: a test case for predicting lifestyles and emergence of pathogens.</title>
        <authorList>
            <person name="Haridas S."/>
            <person name="Albert R."/>
            <person name="Binder M."/>
            <person name="Bloem J."/>
            <person name="Labutti K."/>
            <person name="Salamov A."/>
            <person name="Andreopoulos B."/>
            <person name="Baker S."/>
            <person name="Barry K."/>
            <person name="Bills G."/>
            <person name="Bluhm B."/>
            <person name="Cannon C."/>
            <person name="Castanera R."/>
            <person name="Culley D."/>
            <person name="Daum C."/>
            <person name="Ezra D."/>
            <person name="Gonzalez J."/>
            <person name="Henrissat B."/>
            <person name="Kuo A."/>
            <person name="Liang C."/>
            <person name="Lipzen A."/>
            <person name="Lutzoni F."/>
            <person name="Magnuson J."/>
            <person name="Mondo S."/>
            <person name="Nolan M."/>
            <person name="Ohm R."/>
            <person name="Pangilinan J."/>
            <person name="Park H.-J."/>
            <person name="Ramirez L."/>
            <person name="Alfaro M."/>
            <person name="Sun H."/>
            <person name="Tritt A."/>
            <person name="Yoshinaga Y."/>
            <person name="Zwiers L.-H."/>
            <person name="Turgeon B."/>
            <person name="Goodwin S."/>
            <person name="Spatafora J."/>
            <person name="Crous P."/>
            <person name="Grigoriev I."/>
        </authorList>
    </citation>
    <scope>NUCLEOTIDE SEQUENCE</scope>
    <source>
        <strain evidence="2">CBS 113389</strain>
    </source>
</reference>
<dbReference type="EMBL" id="MU001632">
    <property type="protein sequence ID" value="KAF2486419.1"/>
    <property type="molecule type" value="Genomic_DNA"/>
</dbReference>
<gene>
    <name evidence="2" type="ORF">BDY17DRAFT_291470</name>
</gene>